<dbReference type="RefSeq" id="WP_256117915.1">
    <property type="nucleotide sequence ID" value="NZ_WHSB02000005.1"/>
</dbReference>
<gene>
    <name evidence="1" type="ORF">GB927_014915</name>
</gene>
<proteinExistence type="predicted"/>
<accession>A0ABT1R848</accession>
<protein>
    <submittedName>
        <fullName evidence="1">Uncharacterized protein</fullName>
    </submittedName>
</protein>
<evidence type="ECO:0000313" key="2">
    <source>
        <dbReference type="Proteomes" id="UP000996601"/>
    </source>
</evidence>
<dbReference type="Proteomes" id="UP000996601">
    <property type="component" value="Unassembled WGS sequence"/>
</dbReference>
<reference evidence="1" key="1">
    <citation type="submission" date="2021-07" db="EMBL/GenBank/DDBJ databases">
        <title>Shinella sp. nov., a novel member of the genus Shinella from water.</title>
        <authorList>
            <person name="Deng Y."/>
        </authorList>
    </citation>
    <scope>NUCLEOTIDE SEQUENCE</scope>
    <source>
        <strain evidence="1">CPCC 100929</strain>
    </source>
</reference>
<comment type="caution">
    <text evidence="1">The sequence shown here is derived from an EMBL/GenBank/DDBJ whole genome shotgun (WGS) entry which is preliminary data.</text>
</comment>
<dbReference type="EMBL" id="WHSB02000005">
    <property type="protein sequence ID" value="MCQ4631340.1"/>
    <property type="molecule type" value="Genomic_DNA"/>
</dbReference>
<evidence type="ECO:0000313" key="1">
    <source>
        <dbReference type="EMBL" id="MCQ4631340.1"/>
    </source>
</evidence>
<keyword evidence="2" id="KW-1185">Reference proteome</keyword>
<sequence length="60" mass="6680">MDHAKLPLFFSVPAGIFGPSWRLVESIVALVKKLFKRIIGQTLTFLAAPTHDQISSRSIE</sequence>
<name>A0ABT1R848_9HYPH</name>
<organism evidence="1 2">
    <name type="scientific">Shinella lacus</name>
    <dbReference type="NCBI Taxonomy" id="2654216"/>
    <lineage>
        <taxon>Bacteria</taxon>
        <taxon>Pseudomonadati</taxon>
        <taxon>Pseudomonadota</taxon>
        <taxon>Alphaproteobacteria</taxon>
        <taxon>Hyphomicrobiales</taxon>
        <taxon>Rhizobiaceae</taxon>
        <taxon>Shinella</taxon>
    </lineage>
</organism>